<gene>
    <name evidence="12" type="ORF">HNR09_001244</name>
</gene>
<dbReference type="PANTHER" id="PTHR36447:SF1">
    <property type="entry name" value="BETA-GALACTOSIDASE GANA"/>
    <property type="match status" value="1"/>
</dbReference>
<dbReference type="Pfam" id="PF08532">
    <property type="entry name" value="Glyco_hydro_42M"/>
    <property type="match status" value="1"/>
</dbReference>
<comment type="similarity">
    <text evidence="2 6">Belongs to the glycosyl hydrolase 42 family.</text>
</comment>
<reference evidence="12 13" key="1">
    <citation type="submission" date="2020-07" db="EMBL/GenBank/DDBJ databases">
        <title>Sequencing the genomes of 1000 actinobacteria strains.</title>
        <authorList>
            <person name="Klenk H.-P."/>
        </authorList>
    </citation>
    <scope>NUCLEOTIDE SEQUENCE [LARGE SCALE GENOMIC DNA]</scope>
    <source>
        <strain evidence="12 13">DSM 15475</strain>
    </source>
</reference>
<dbReference type="GO" id="GO:0004565">
    <property type="term" value="F:beta-galactosidase activity"/>
    <property type="evidence" value="ECO:0007669"/>
    <property type="project" value="UniProtKB-EC"/>
</dbReference>
<evidence type="ECO:0000259" key="10">
    <source>
        <dbReference type="Pfam" id="PF08532"/>
    </source>
</evidence>
<dbReference type="InterPro" id="IPR003476">
    <property type="entry name" value="Glyco_hydro_42"/>
</dbReference>
<dbReference type="GO" id="GO:0009341">
    <property type="term" value="C:beta-galactosidase complex"/>
    <property type="evidence" value="ECO:0007669"/>
    <property type="project" value="InterPro"/>
</dbReference>
<protein>
    <recommendedName>
        <fullName evidence="3 6">Beta-galactosidase</fullName>
        <shortName evidence="6">Beta-gal</shortName>
        <ecNumber evidence="3 6">3.2.1.23</ecNumber>
    </recommendedName>
</protein>
<dbReference type="Proteomes" id="UP000535437">
    <property type="component" value="Unassembled WGS sequence"/>
</dbReference>
<dbReference type="CDD" id="cd03143">
    <property type="entry name" value="A4_beta-galactosidase_middle_domain"/>
    <property type="match status" value="1"/>
</dbReference>
<dbReference type="PIRSF" id="PIRSF001084">
    <property type="entry name" value="B-galactosidase"/>
    <property type="match status" value="1"/>
</dbReference>
<evidence type="ECO:0000256" key="2">
    <source>
        <dbReference type="ARBA" id="ARBA00005940"/>
    </source>
</evidence>
<dbReference type="InterPro" id="IPR029062">
    <property type="entry name" value="Class_I_gatase-like"/>
</dbReference>
<keyword evidence="4 6" id="KW-0378">Hydrolase</keyword>
<evidence type="ECO:0000256" key="7">
    <source>
        <dbReference type="PIRSR" id="PIRSR001084-1"/>
    </source>
</evidence>
<dbReference type="SUPFAM" id="SSF51445">
    <property type="entry name" value="(Trans)glycosidases"/>
    <property type="match status" value="1"/>
</dbReference>
<evidence type="ECO:0000259" key="9">
    <source>
        <dbReference type="Pfam" id="PF02449"/>
    </source>
</evidence>
<organism evidence="12 13">
    <name type="scientific">Nesterenkonia xinjiangensis</name>
    <dbReference type="NCBI Taxonomy" id="225327"/>
    <lineage>
        <taxon>Bacteria</taxon>
        <taxon>Bacillati</taxon>
        <taxon>Actinomycetota</taxon>
        <taxon>Actinomycetes</taxon>
        <taxon>Micrococcales</taxon>
        <taxon>Micrococcaceae</taxon>
        <taxon>Nesterenkonia</taxon>
    </lineage>
</organism>
<dbReference type="GO" id="GO:0006012">
    <property type="term" value="P:galactose metabolic process"/>
    <property type="evidence" value="ECO:0007669"/>
    <property type="project" value="InterPro"/>
</dbReference>
<dbReference type="InterPro" id="IPR013738">
    <property type="entry name" value="Beta_galactosidase_Trimer"/>
</dbReference>
<keyword evidence="13" id="KW-1185">Reference proteome</keyword>
<proteinExistence type="inferred from homology"/>
<evidence type="ECO:0000259" key="11">
    <source>
        <dbReference type="Pfam" id="PF08533"/>
    </source>
</evidence>
<comment type="catalytic activity">
    <reaction evidence="1 6">
        <text>Hydrolysis of terminal non-reducing beta-D-galactose residues in beta-D-galactosides.</text>
        <dbReference type="EC" id="3.2.1.23"/>
    </reaction>
</comment>
<feature type="binding site" evidence="8">
    <location>
        <position position="171"/>
    </location>
    <ligand>
        <name>substrate</name>
    </ligand>
</feature>
<evidence type="ECO:0000313" key="13">
    <source>
        <dbReference type="Proteomes" id="UP000535437"/>
    </source>
</evidence>
<feature type="binding site" evidence="8">
    <location>
        <position position="338"/>
    </location>
    <ligand>
        <name>substrate</name>
    </ligand>
</feature>
<feature type="binding site" evidence="8">
    <location>
        <position position="133"/>
    </location>
    <ligand>
        <name>substrate</name>
    </ligand>
</feature>
<dbReference type="InterPro" id="IPR013529">
    <property type="entry name" value="Glyco_hydro_42_N"/>
</dbReference>
<evidence type="ECO:0000256" key="3">
    <source>
        <dbReference type="ARBA" id="ARBA00012756"/>
    </source>
</evidence>
<feature type="active site" description="Nucleophile" evidence="7">
    <location>
        <position position="330"/>
    </location>
</feature>
<evidence type="ECO:0000256" key="6">
    <source>
        <dbReference type="PIRNR" id="PIRNR001084"/>
    </source>
</evidence>
<accession>A0A7Z0GMW2</accession>
<dbReference type="RefSeq" id="WP_246348748.1">
    <property type="nucleotide sequence ID" value="NZ_BAAALL010000002.1"/>
</dbReference>
<dbReference type="InterPro" id="IPR013780">
    <property type="entry name" value="Glyco_hydro_b"/>
</dbReference>
<feature type="domain" description="Beta-galactosidase C-terminal" evidence="11">
    <location>
        <begin position="631"/>
        <end position="685"/>
    </location>
</feature>
<dbReference type="EC" id="3.2.1.23" evidence="3 6"/>
<evidence type="ECO:0000256" key="5">
    <source>
        <dbReference type="ARBA" id="ARBA00023295"/>
    </source>
</evidence>
<dbReference type="Pfam" id="PF08533">
    <property type="entry name" value="Glyco_hydro_42C"/>
    <property type="match status" value="1"/>
</dbReference>
<dbReference type="Pfam" id="PF02449">
    <property type="entry name" value="Glyco_hydro_42"/>
    <property type="match status" value="1"/>
</dbReference>
<evidence type="ECO:0000256" key="1">
    <source>
        <dbReference type="ARBA" id="ARBA00001412"/>
    </source>
</evidence>
<feature type="domain" description="Beta-galactosidase trimerisation" evidence="10">
    <location>
        <begin position="418"/>
        <end position="622"/>
    </location>
</feature>
<dbReference type="Gene3D" id="2.60.40.1180">
    <property type="entry name" value="Golgi alpha-mannosidase II"/>
    <property type="match status" value="1"/>
</dbReference>
<evidence type="ECO:0000313" key="12">
    <source>
        <dbReference type="EMBL" id="NYJ77833.1"/>
    </source>
</evidence>
<dbReference type="AlphaFoldDB" id="A0A7Z0GMW2"/>
<name>A0A7Z0GMW2_9MICC</name>
<dbReference type="InterPro" id="IPR017853">
    <property type="entry name" value="GH"/>
</dbReference>
<comment type="caution">
    <text evidence="12">The sequence shown here is derived from an EMBL/GenBank/DDBJ whole genome shotgun (WGS) entry which is preliminary data.</text>
</comment>
<sequence length="689" mass="76239">MRRMTASEHDATAHTIAPDATSLDWPAVPGLAFGGDYNPEQWPLEVQLEDVELMGQAGVNLVSVGIFSWAMLEPREGEYDWGWLDDVLDRLHARGVSVALATATASPPPWLTHRHPEILPQDADGSTLWPGARQAYSISSPVFRDYALRMTRAVAERYAAHPALALWHVDNELGCHNAHDFSDDAAAAFRSWLEARYGTVEELNRAWGTAFWSQRYSSFDEILPPRKAPMFVNPTQNLDFHRYSSDELLAYFRDMKAILRELTPAVPVTTNFMCTTRSKHMDYFAWAADMDVIATDHYTIADDDERHIELAFSADLTRGVADGRPWMLMEHSTSAVNWQLHNRTKSPDEMLRDSLSHVARGADAVMFFQWRQSAAGAEKYHSAMVPHAGADTDVFRTTVRLGEILQALEPVRGSTVRAQTAVLFDYEAWWASELDSHPRNDFSYPAEVMHWYRALWQAGVTVDVVHPSADLSGYRAIVVPSLYLVRDEHAQALADAAEAGASVLITFFSGIVDEHDAVRLGGYPGAFRELLGIRTEEFWTLQGRDSHALDDGGRGEFWAEKTHLVLDQGATAVRSWTEGPLAGHPAVTRRPLGAGAAWYVGTRPDAATLRQLVDAVLEEAGVAAEAEAPEDVEVVRRHGEDGGAYLFVLNHTEQDAVVAAHGRELITGAEVPGELTVRAGEVAVVAEGR</sequence>
<feature type="domain" description="Glycoside hydrolase family 42 N-terminal" evidence="9">
    <location>
        <begin position="36"/>
        <end position="407"/>
    </location>
</feature>
<evidence type="ECO:0000256" key="8">
    <source>
        <dbReference type="PIRSR" id="PIRSR001084-2"/>
    </source>
</evidence>
<feature type="active site" description="Proton donor" evidence="7">
    <location>
        <position position="172"/>
    </location>
</feature>
<dbReference type="Gene3D" id="3.40.50.880">
    <property type="match status" value="1"/>
</dbReference>
<dbReference type="Gene3D" id="3.20.20.80">
    <property type="entry name" value="Glycosidases"/>
    <property type="match status" value="1"/>
</dbReference>
<evidence type="ECO:0000256" key="4">
    <source>
        <dbReference type="ARBA" id="ARBA00022801"/>
    </source>
</evidence>
<keyword evidence="5 6" id="KW-0326">Glycosidase</keyword>
<dbReference type="InterPro" id="IPR013739">
    <property type="entry name" value="Beta_galactosidase_C"/>
</dbReference>
<dbReference type="EMBL" id="JACCFY010000001">
    <property type="protein sequence ID" value="NYJ77833.1"/>
    <property type="molecule type" value="Genomic_DNA"/>
</dbReference>
<dbReference type="SUPFAM" id="SSF52317">
    <property type="entry name" value="Class I glutamine amidotransferase-like"/>
    <property type="match status" value="1"/>
</dbReference>
<dbReference type="PANTHER" id="PTHR36447">
    <property type="entry name" value="BETA-GALACTOSIDASE GANA"/>
    <property type="match status" value="1"/>
</dbReference>